<dbReference type="AlphaFoldDB" id="A0AAN7YII7"/>
<feature type="region of interest" description="Disordered" evidence="3">
    <location>
        <begin position="446"/>
        <end position="523"/>
    </location>
</feature>
<feature type="domain" description="NTF2" evidence="5">
    <location>
        <begin position="50"/>
        <end position="165"/>
    </location>
</feature>
<sequence>MASEAVNGMDYNQYSQPAELAASTPSHQASASQGSNGASSQQQKADPQEIGWYFVEQYYTTLSKSPDKIHLFYNKKSQLITGTEAEKVLPAVGSKAISEKIKSLDISDCKIRVLNVDSQSSYDNIVVQVIGEMSNKNQPHHKFVQTFILATQPNGYFVLNDIFRYLNEDVDEIVEDEPVTEEAATQPEEAIGEVEPVPTPAANEVVDNEEAAEQVDKELETAIEQSEGTAEEVNGTAAPVEETTETEPEAEVDTSVEPESEPAVEETATLEEEKPLDPEPTPTETSATTSTTAQPTSAADAAPVKKTWASLVGSSKAPVVPAVPQTQAPAAAPSQPKPRPVSTAQATKAPAEPTTETTASTPTSQSNGWQEAGKKTKQQAKTQEGIVHAYIKNVNDKIDARVLREVLEKFGKLKYYDVSRPKQCAFVEFEDSASYAAAVAENPHQVGTETINVEERRPRPGTTGTNFTRGGAQAGRGRGGQQQRSGSQGAGYTRDAAPRGNFQGSRGNKTAGPARGRGQAQAA</sequence>
<gene>
    <name evidence="6" type="ORF">LTR05_002069</name>
</gene>
<feature type="compositionally biased region" description="Acidic residues" evidence="3">
    <location>
        <begin position="242"/>
        <end position="270"/>
    </location>
</feature>
<dbReference type="GO" id="GO:0034517">
    <property type="term" value="P:ribophagy"/>
    <property type="evidence" value="ECO:0007669"/>
    <property type="project" value="TreeGrafter"/>
</dbReference>
<proteinExistence type="predicted"/>
<organism evidence="6 7">
    <name type="scientific">Lithohypha guttulata</name>
    <dbReference type="NCBI Taxonomy" id="1690604"/>
    <lineage>
        <taxon>Eukaryota</taxon>
        <taxon>Fungi</taxon>
        <taxon>Dikarya</taxon>
        <taxon>Ascomycota</taxon>
        <taxon>Pezizomycotina</taxon>
        <taxon>Eurotiomycetes</taxon>
        <taxon>Chaetothyriomycetidae</taxon>
        <taxon>Chaetothyriales</taxon>
        <taxon>Trichomeriaceae</taxon>
        <taxon>Lithohypha</taxon>
    </lineage>
</organism>
<evidence type="ECO:0000313" key="6">
    <source>
        <dbReference type="EMBL" id="KAK5087854.1"/>
    </source>
</evidence>
<evidence type="ECO:0000256" key="2">
    <source>
        <dbReference type="PROSITE-ProRule" id="PRU00176"/>
    </source>
</evidence>
<dbReference type="Gene3D" id="3.10.450.50">
    <property type="match status" value="1"/>
</dbReference>
<feature type="domain" description="RRM" evidence="4">
    <location>
        <begin position="387"/>
        <end position="458"/>
    </location>
</feature>
<dbReference type="EMBL" id="JAVRRJ010000002">
    <property type="protein sequence ID" value="KAK5087854.1"/>
    <property type="molecule type" value="Genomic_DNA"/>
</dbReference>
<feature type="compositionally biased region" description="Low complexity" evidence="3">
    <location>
        <begin position="511"/>
        <end position="523"/>
    </location>
</feature>
<dbReference type="GO" id="GO:1990904">
    <property type="term" value="C:ribonucleoprotein complex"/>
    <property type="evidence" value="ECO:0007669"/>
    <property type="project" value="TreeGrafter"/>
</dbReference>
<name>A0AAN7YII7_9EURO</name>
<feature type="region of interest" description="Disordered" evidence="3">
    <location>
        <begin position="177"/>
        <end position="199"/>
    </location>
</feature>
<feature type="region of interest" description="Disordered" evidence="3">
    <location>
        <begin position="223"/>
        <end position="381"/>
    </location>
</feature>
<dbReference type="SUPFAM" id="SSF54928">
    <property type="entry name" value="RNA-binding domain, RBD"/>
    <property type="match status" value="1"/>
</dbReference>
<dbReference type="GO" id="GO:0003729">
    <property type="term" value="F:mRNA binding"/>
    <property type="evidence" value="ECO:0007669"/>
    <property type="project" value="TreeGrafter"/>
</dbReference>
<feature type="compositionally biased region" description="Low complexity" evidence="3">
    <location>
        <begin position="282"/>
        <end position="302"/>
    </location>
</feature>
<dbReference type="PANTHER" id="PTHR10693:SF20">
    <property type="entry name" value="AT27578P"/>
    <property type="match status" value="1"/>
</dbReference>
<dbReference type="Proteomes" id="UP001309876">
    <property type="component" value="Unassembled WGS sequence"/>
</dbReference>
<dbReference type="CDD" id="cd00780">
    <property type="entry name" value="NTF2"/>
    <property type="match status" value="1"/>
</dbReference>
<dbReference type="InterPro" id="IPR002075">
    <property type="entry name" value="NTF2_dom"/>
</dbReference>
<comment type="caution">
    <text evidence="6">The sequence shown here is derived from an EMBL/GenBank/DDBJ whole genome shotgun (WGS) entry which is preliminary data.</text>
</comment>
<dbReference type="PROSITE" id="PS50177">
    <property type="entry name" value="NTF2_DOMAIN"/>
    <property type="match status" value="1"/>
</dbReference>
<dbReference type="GO" id="GO:1990861">
    <property type="term" value="C:Ubp3-Bre5 deubiquitination complex"/>
    <property type="evidence" value="ECO:0007669"/>
    <property type="project" value="TreeGrafter"/>
</dbReference>
<reference evidence="6 7" key="1">
    <citation type="submission" date="2023-08" db="EMBL/GenBank/DDBJ databases">
        <title>Black Yeasts Isolated from many extreme environments.</title>
        <authorList>
            <person name="Coleine C."/>
            <person name="Stajich J.E."/>
            <person name="Selbmann L."/>
        </authorList>
    </citation>
    <scope>NUCLEOTIDE SEQUENCE [LARGE SCALE GENOMIC DNA]</scope>
    <source>
        <strain evidence="6 7">CCFEE 5910</strain>
    </source>
</reference>
<dbReference type="GO" id="GO:0016579">
    <property type="term" value="P:protein deubiquitination"/>
    <property type="evidence" value="ECO:0007669"/>
    <property type="project" value="TreeGrafter"/>
</dbReference>
<dbReference type="GO" id="GO:0005829">
    <property type="term" value="C:cytosol"/>
    <property type="evidence" value="ECO:0007669"/>
    <property type="project" value="TreeGrafter"/>
</dbReference>
<feature type="compositionally biased region" description="Low complexity" evidence="3">
    <location>
        <begin position="317"/>
        <end position="334"/>
    </location>
</feature>
<dbReference type="InterPro" id="IPR032710">
    <property type="entry name" value="NTF2-like_dom_sf"/>
</dbReference>
<accession>A0AAN7YII7</accession>
<protein>
    <submittedName>
        <fullName evidence="6">Uncharacterized protein</fullName>
    </submittedName>
</protein>
<feature type="compositionally biased region" description="Low complexity" evidence="3">
    <location>
        <begin position="28"/>
        <end position="43"/>
    </location>
</feature>
<keyword evidence="1 2" id="KW-0694">RNA-binding</keyword>
<keyword evidence="7" id="KW-1185">Reference proteome</keyword>
<dbReference type="PANTHER" id="PTHR10693">
    <property type="entry name" value="RAS GTPASE-ACTIVATING PROTEIN-BINDING PROTEIN"/>
    <property type="match status" value="1"/>
</dbReference>
<dbReference type="InterPro" id="IPR012677">
    <property type="entry name" value="Nucleotide-bd_a/b_plait_sf"/>
</dbReference>
<dbReference type="PROSITE" id="PS50102">
    <property type="entry name" value="RRM"/>
    <property type="match status" value="1"/>
</dbReference>
<evidence type="ECO:0000259" key="4">
    <source>
        <dbReference type="PROSITE" id="PS50102"/>
    </source>
</evidence>
<evidence type="ECO:0000256" key="3">
    <source>
        <dbReference type="SAM" id="MobiDB-lite"/>
    </source>
</evidence>
<dbReference type="Pfam" id="PF00076">
    <property type="entry name" value="RRM_1"/>
    <property type="match status" value="1"/>
</dbReference>
<dbReference type="FunFam" id="3.10.450.50:FF:000003">
    <property type="entry name" value="Nuclear transport factor 2 family protein"/>
    <property type="match status" value="1"/>
</dbReference>
<evidence type="ECO:0000256" key="1">
    <source>
        <dbReference type="ARBA" id="ARBA00022884"/>
    </source>
</evidence>
<feature type="compositionally biased region" description="Low complexity" evidence="3">
    <location>
        <begin position="481"/>
        <end position="491"/>
    </location>
</feature>
<dbReference type="InterPro" id="IPR035979">
    <property type="entry name" value="RBD_domain_sf"/>
</dbReference>
<feature type="region of interest" description="Disordered" evidence="3">
    <location>
        <begin position="16"/>
        <end position="44"/>
    </location>
</feature>
<dbReference type="SUPFAM" id="SSF54427">
    <property type="entry name" value="NTF2-like"/>
    <property type="match status" value="1"/>
</dbReference>
<dbReference type="Gene3D" id="3.30.70.330">
    <property type="match status" value="1"/>
</dbReference>
<dbReference type="CDD" id="cd00590">
    <property type="entry name" value="RRM_SF"/>
    <property type="match status" value="1"/>
</dbReference>
<dbReference type="InterPro" id="IPR000504">
    <property type="entry name" value="RRM_dom"/>
</dbReference>
<dbReference type="InterPro" id="IPR039539">
    <property type="entry name" value="Ras_GTPase_bind_prot"/>
</dbReference>
<evidence type="ECO:0000259" key="5">
    <source>
        <dbReference type="PROSITE" id="PS50177"/>
    </source>
</evidence>
<dbReference type="InterPro" id="IPR018222">
    <property type="entry name" value="Nuclear_transport_factor_2_euk"/>
</dbReference>
<dbReference type="SMART" id="SM00360">
    <property type="entry name" value="RRM"/>
    <property type="match status" value="1"/>
</dbReference>
<evidence type="ECO:0000313" key="7">
    <source>
        <dbReference type="Proteomes" id="UP001309876"/>
    </source>
</evidence>
<dbReference type="Pfam" id="PF02136">
    <property type="entry name" value="NTF2"/>
    <property type="match status" value="1"/>
</dbReference>
<feature type="compositionally biased region" description="Low complexity" evidence="3">
    <location>
        <begin position="343"/>
        <end position="366"/>
    </location>
</feature>